<dbReference type="GO" id="GO:0016853">
    <property type="term" value="F:isomerase activity"/>
    <property type="evidence" value="ECO:0007669"/>
    <property type="project" value="UniProtKB-ARBA"/>
</dbReference>
<feature type="domain" description="Fumarylacetoacetase-like C-terminal" evidence="3">
    <location>
        <begin position="72"/>
        <end position="275"/>
    </location>
</feature>
<accession>A0A6F8Y7S8</accession>
<sequence length="280" mass="29542">MRLANQGGRLVIVTGDKVVDVATASEGRFGPDPQAAYEAWDDFTAWVAQGPAPTGDLDEGTLGPISPRPRQVFAIGLNYADHAAESGLPLPEYPMVFTKFVTSIAGPSGDIVLPSTNVDWEVELVAVIGRPATGVRAADAWDYVAGLAVGQDISEREVQRRGQPPQFSLAKSYPGFGPVGPYLVTLDEAGDPSDLALTCTINGEVMQDGSTSSMVFSIPELIEYLSGVCTLLPGDLIFTGTPPGVGMGRKPPRYLAPGDVMETTIEGLGTMRHRLISPAV</sequence>
<evidence type="ECO:0000313" key="4">
    <source>
        <dbReference type="EMBL" id="BCB82038.1"/>
    </source>
</evidence>
<evidence type="ECO:0000256" key="2">
    <source>
        <dbReference type="ARBA" id="ARBA00022723"/>
    </source>
</evidence>
<dbReference type="GO" id="GO:0019752">
    <property type="term" value="P:carboxylic acid metabolic process"/>
    <property type="evidence" value="ECO:0007669"/>
    <property type="project" value="UniProtKB-ARBA"/>
</dbReference>
<dbReference type="AlphaFoldDB" id="A0A6F8Y7S8"/>
<keyword evidence="4" id="KW-0378">Hydrolase</keyword>
<evidence type="ECO:0000259" key="3">
    <source>
        <dbReference type="Pfam" id="PF01557"/>
    </source>
</evidence>
<dbReference type="Pfam" id="PF01557">
    <property type="entry name" value="FAA_hydrolase"/>
    <property type="match status" value="1"/>
</dbReference>
<name>A0A6F8Y7S8_9ACTN</name>
<dbReference type="Proteomes" id="UP000502508">
    <property type="component" value="Chromosome"/>
</dbReference>
<dbReference type="GO" id="GO:0016787">
    <property type="term" value="F:hydrolase activity"/>
    <property type="evidence" value="ECO:0007669"/>
    <property type="project" value="UniProtKB-KW"/>
</dbReference>
<dbReference type="KEGG" id="pfla:Pflav_084480"/>
<dbReference type="FunFam" id="3.90.850.10:FF:000002">
    <property type="entry name" value="2-hydroxyhepta-2,4-diene-1,7-dioate isomerase"/>
    <property type="match status" value="1"/>
</dbReference>
<gene>
    <name evidence="4" type="ORF">Pflav_084480</name>
</gene>
<dbReference type="GO" id="GO:0046872">
    <property type="term" value="F:metal ion binding"/>
    <property type="evidence" value="ECO:0007669"/>
    <property type="project" value="UniProtKB-KW"/>
</dbReference>
<dbReference type="InterPro" id="IPR051121">
    <property type="entry name" value="FAH"/>
</dbReference>
<organism evidence="4 5">
    <name type="scientific">Phytohabitans flavus</name>
    <dbReference type="NCBI Taxonomy" id="1076124"/>
    <lineage>
        <taxon>Bacteria</taxon>
        <taxon>Bacillati</taxon>
        <taxon>Actinomycetota</taxon>
        <taxon>Actinomycetes</taxon>
        <taxon>Micromonosporales</taxon>
        <taxon>Micromonosporaceae</taxon>
    </lineage>
</organism>
<keyword evidence="2" id="KW-0479">Metal-binding</keyword>
<reference evidence="4 5" key="1">
    <citation type="submission" date="2020-03" db="EMBL/GenBank/DDBJ databases">
        <title>Whole genome shotgun sequence of Phytohabitans flavus NBRC 107702.</title>
        <authorList>
            <person name="Komaki H."/>
            <person name="Tamura T."/>
        </authorList>
    </citation>
    <scope>NUCLEOTIDE SEQUENCE [LARGE SCALE GENOMIC DNA]</scope>
    <source>
        <strain evidence="4 5">NBRC 107702</strain>
    </source>
</reference>
<dbReference type="Gene3D" id="3.90.850.10">
    <property type="entry name" value="Fumarylacetoacetase-like, C-terminal domain"/>
    <property type="match status" value="1"/>
</dbReference>
<reference evidence="4 5" key="2">
    <citation type="submission" date="2020-03" db="EMBL/GenBank/DDBJ databases">
        <authorList>
            <person name="Ichikawa N."/>
            <person name="Kimura A."/>
            <person name="Kitahashi Y."/>
            <person name="Uohara A."/>
        </authorList>
    </citation>
    <scope>NUCLEOTIDE SEQUENCE [LARGE SCALE GENOMIC DNA]</scope>
    <source>
        <strain evidence="4 5">NBRC 107702</strain>
    </source>
</reference>
<dbReference type="RefSeq" id="WP_173041700.1">
    <property type="nucleotide sequence ID" value="NZ_AP022870.1"/>
</dbReference>
<protein>
    <submittedName>
        <fullName evidence="4">Fumarylacetoacetate hydrolase</fullName>
    </submittedName>
</protein>
<proteinExistence type="inferred from homology"/>
<keyword evidence="5" id="KW-1185">Reference proteome</keyword>
<dbReference type="EMBL" id="AP022870">
    <property type="protein sequence ID" value="BCB82038.1"/>
    <property type="molecule type" value="Genomic_DNA"/>
</dbReference>
<comment type="similarity">
    <text evidence="1">Belongs to the FAH family.</text>
</comment>
<evidence type="ECO:0000256" key="1">
    <source>
        <dbReference type="ARBA" id="ARBA00010211"/>
    </source>
</evidence>
<dbReference type="InterPro" id="IPR011234">
    <property type="entry name" value="Fumarylacetoacetase-like_C"/>
</dbReference>
<dbReference type="InterPro" id="IPR036663">
    <property type="entry name" value="Fumarylacetoacetase_C_sf"/>
</dbReference>
<dbReference type="PANTHER" id="PTHR42796">
    <property type="entry name" value="FUMARYLACETOACETATE HYDROLASE DOMAIN-CONTAINING PROTEIN 2A-RELATED"/>
    <property type="match status" value="1"/>
</dbReference>
<evidence type="ECO:0000313" key="5">
    <source>
        <dbReference type="Proteomes" id="UP000502508"/>
    </source>
</evidence>
<dbReference type="SUPFAM" id="SSF56529">
    <property type="entry name" value="FAH"/>
    <property type="match status" value="1"/>
</dbReference>
<dbReference type="PANTHER" id="PTHR42796:SF4">
    <property type="entry name" value="FUMARYLACETOACETATE HYDROLASE DOMAIN-CONTAINING PROTEIN 2A"/>
    <property type="match status" value="1"/>
</dbReference>